<dbReference type="STRING" id="3880.G7KJX4"/>
<dbReference type="Pfam" id="PF00646">
    <property type="entry name" value="F-box"/>
    <property type="match status" value="1"/>
</dbReference>
<dbReference type="Proteomes" id="UP000002051">
    <property type="component" value="Chromosome 6"/>
</dbReference>
<gene>
    <name evidence="2" type="ordered locus">MTR_6g009020</name>
</gene>
<reference evidence="2 4" key="1">
    <citation type="journal article" date="2011" name="Nature">
        <title>The Medicago genome provides insight into the evolution of rhizobial symbioses.</title>
        <authorList>
            <person name="Young N.D."/>
            <person name="Debelle F."/>
            <person name="Oldroyd G.E."/>
            <person name="Geurts R."/>
            <person name="Cannon S.B."/>
            <person name="Udvardi M.K."/>
            <person name="Benedito V.A."/>
            <person name="Mayer K.F."/>
            <person name="Gouzy J."/>
            <person name="Schoof H."/>
            <person name="Van de Peer Y."/>
            <person name="Proost S."/>
            <person name="Cook D.R."/>
            <person name="Meyers B.C."/>
            <person name="Spannagl M."/>
            <person name="Cheung F."/>
            <person name="De Mita S."/>
            <person name="Krishnakumar V."/>
            <person name="Gundlach H."/>
            <person name="Zhou S."/>
            <person name="Mudge J."/>
            <person name="Bharti A.K."/>
            <person name="Murray J.D."/>
            <person name="Naoumkina M.A."/>
            <person name="Rosen B."/>
            <person name="Silverstein K.A."/>
            <person name="Tang H."/>
            <person name="Rombauts S."/>
            <person name="Zhao P.X."/>
            <person name="Zhou P."/>
            <person name="Barbe V."/>
            <person name="Bardou P."/>
            <person name="Bechner M."/>
            <person name="Bellec A."/>
            <person name="Berger A."/>
            <person name="Berges H."/>
            <person name="Bidwell S."/>
            <person name="Bisseling T."/>
            <person name="Choisne N."/>
            <person name="Couloux A."/>
            <person name="Denny R."/>
            <person name="Deshpande S."/>
            <person name="Dai X."/>
            <person name="Doyle J.J."/>
            <person name="Dudez A.M."/>
            <person name="Farmer A.D."/>
            <person name="Fouteau S."/>
            <person name="Franken C."/>
            <person name="Gibelin C."/>
            <person name="Gish J."/>
            <person name="Goldstein S."/>
            <person name="Gonzalez A.J."/>
            <person name="Green P.J."/>
            <person name="Hallab A."/>
            <person name="Hartog M."/>
            <person name="Hua A."/>
            <person name="Humphray S.J."/>
            <person name="Jeong D.H."/>
            <person name="Jing Y."/>
            <person name="Jocker A."/>
            <person name="Kenton S.M."/>
            <person name="Kim D.J."/>
            <person name="Klee K."/>
            <person name="Lai H."/>
            <person name="Lang C."/>
            <person name="Lin S."/>
            <person name="Macmil S.L."/>
            <person name="Magdelenat G."/>
            <person name="Matthews L."/>
            <person name="McCorrison J."/>
            <person name="Monaghan E.L."/>
            <person name="Mun J.H."/>
            <person name="Najar F.Z."/>
            <person name="Nicholson C."/>
            <person name="Noirot C."/>
            <person name="O'Bleness M."/>
            <person name="Paule C.R."/>
            <person name="Poulain J."/>
            <person name="Prion F."/>
            <person name="Qin B."/>
            <person name="Qu C."/>
            <person name="Retzel E.F."/>
            <person name="Riddle C."/>
            <person name="Sallet E."/>
            <person name="Samain S."/>
            <person name="Samson N."/>
            <person name="Sanders I."/>
            <person name="Saurat O."/>
            <person name="Scarpelli C."/>
            <person name="Schiex T."/>
            <person name="Segurens B."/>
            <person name="Severin A.J."/>
            <person name="Sherrier D.J."/>
            <person name="Shi R."/>
            <person name="Sims S."/>
            <person name="Singer S.R."/>
            <person name="Sinharoy S."/>
            <person name="Sterck L."/>
            <person name="Viollet A."/>
            <person name="Wang B.B."/>
            <person name="Wang K."/>
            <person name="Wang M."/>
            <person name="Wang X."/>
            <person name="Warfsmann J."/>
            <person name="Weissenbach J."/>
            <person name="White D.D."/>
            <person name="White J.D."/>
            <person name="Wiley G.B."/>
            <person name="Wincker P."/>
            <person name="Xing Y."/>
            <person name="Yang L."/>
            <person name="Yao Z."/>
            <person name="Ying F."/>
            <person name="Zhai J."/>
            <person name="Zhou L."/>
            <person name="Zuber A."/>
            <person name="Denarie J."/>
            <person name="Dixon R.A."/>
            <person name="May G.D."/>
            <person name="Schwartz D.C."/>
            <person name="Rogers J."/>
            <person name="Quetier F."/>
            <person name="Town C.D."/>
            <person name="Roe B.A."/>
        </authorList>
    </citation>
    <scope>NUCLEOTIDE SEQUENCE [LARGE SCALE GENOMIC DNA]</scope>
    <source>
        <strain evidence="2">A17</strain>
        <strain evidence="3 4">cv. Jemalong A17</strain>
    </source>
</reference>
<evidence type="ECO:0000259" key="1">
    <source>
        <dbReference type="PROSITE" id="PS50181"/>
    </source>
</evidence>
<dbReference type="PANTHER" id="PTHR32212:SF267">
    <property type="entry name" value="F-BOX_RNI_FBD-LIKE DOMAIN PROTEIN"/>
    <property type="match status" value="1"/>
</dbReference>
<dbReference type="InterPro" id="IPR001810">
    <property type="entry name" value="F-box_dom"/>
</dbReference>
<dbReference type="CDD" id="cd22160">
    <property type="entry name" value="F-box_AtFBL13-like"/>
    <property type="match status" value="1"/>
</dbReference>
<dbReference type="SMART" id="SM00256">
    <property type="entry name" value="FBOX"/>
    <property type="match status" value="1"/>
</dbReference>
<accession>G7KJX4</accession>
<proteinExistence type="predicted"/>
<feature type="domain" description="F-box" evidence="1">
    <location>
        <begin position="15"/>
        <end position="63"/>
    </location>
</feature>
<dbReference type="AlphaFoldDB" id="G7KJX4"/>
<dbReference type="InterPro" id="IPR055411">
    <property type="entry name" value="LRR_FXL15/At3g58940/PEG3-like"/>
</dbReference>
<organism evidence="2 4">
    <name type="scientific">Medicago truncatula</name>
    <name type="common">Barrel medic</name>
    <name type="synonym">Medicago tribuloides</name>
    <dbReference type="NCBI Taxonomy" id="3880"/>
    <lineage>
        <taxon>Eukaryota</taxon>
        <taxon>Viridiplantae</taxon>
        <taxon>Streptophyta</taxon>
        <taxon>Embryophyta</taxon>
        <taxon>Tracheophyta</taxon>
        <taxon>Spermatophyta</taxon>
        <taxon>Magnoliopsida</taxon>
        <taxon>eudicotyledons</taxon>
        <taxon>Gunneridae</taxon>
        <taxon>Pentapetalae</taxon>
        <taxon>rosids</taxon>
        <taxon>fabids</taxon>
        <taxon>Fabales</taxon>
        <taxon>Fabaceae</taxon>
        <taxon>Papilionoideae</taxon>
        <taxon>50 kb inversion clade</taxon>
        <taxon>NPAAA clade</taxon>
        <taxon>Hologalegina</taxon>
        <taxon>IRL clade</taxon>
        <taxon>Trifolieae</taxon>
        <taxon>Medicago</taxon>
    </lineage>
</organism>
<dbReference type="EnsemblPlants" id="AES74613">
    <property type="protein sequence ID" value="AES74613"/>
    <property type="gene ID" value="MTR_6g009020"/>
</dbReference>
<dbReference type="PANTHER" id="PTHR32212">
    <property type="entry name" value="CYCLIN-LIKE F-BOX"/>
    <property type="match status" value="1"/>
</dbReference>
<dbReference type="Pfam" id="PF24758">
    <property type="entry name" value="LRR_At5g56370"/>
    <property type="match status" value="1"/>
</dbReference>
<evidence type="ECO:0000313" key="2">
    <source>
        <dbReference type="EMBL" id="AES74613.2"/>
    </source>
</evidence>
<dbReference type="PaxDb" id="3880-AES74613"/>
<dbReference type="PROSITE" id="PS50181">
    <property type="entry name" value="FBOX"/>
    <property type="match status" value="1"/>
</dbReference>
<dbReference type="SUPFAM" id="SSF81383">
    <property type="entry name" value="F-box domain"/>
    <property type="match status" value="1"/>
</dbReference>
<keyword evidence="4" id="KW-1185">Reference proteome</keyword>
<dbReference type="Gene3D" id="3.80.10.10">
    <property type="entry name" value="Ribonuclease Inhibitor"/>
    <property type="match status" value="1"/>
</dbReference>
<dbReference type="InterPro" id="IPR032675">
    <property type="entry name" value="LRR_dom_sf"/>
</dbReference>
<reference evidence="2 4" key="2">
    <citation type="journal article" date="2014" name="BMC Genomics">
        <title>An improved genome release (version Mt4.0) for the model legume Medicago truncatula.</title>
        <authorList>
            <person name="Tang H."/>
            <person name="Krishnakumar V."/>
            <person name="Bidwell S."/>
            <person name="Rosen B."/>
            <person name="Chan A."/>
            <person name="Zhou S."/>
            <person name="Gentzbittel L."/>
            <person name="Childs K.L."/>
            <person name="Yandell M."/>
            <person name="Gundlach H."/>
            <person name="Mayer K.F."/>
            <person name="Schwartz D.C."/>
            <person name="Town C.D."/>
        </authorList>
    </citation>
    <scope>GENOME REANNOTATION</scope>
    <source>
        <strain evidence="3 4">cv. Jemalong A17</strain>
    </source>
</reference>
<accession>A0A0C3VTB5</accession>
<dbReference type="InterPro" id="IPR036047">
    <property type="entry name" value="F-box-like_dom_sf"/>
</dbReference>
<reference evidence="3" key="3">
    <citation type="submission" date="2015-04" db="UniProtKB">
        <authorList>
            <consortium name="EnsemblPlants"/>
        </authorList>
    </citation>
    <scope>IDENTIFICATION</scope>
    <source>
        <strain evidence="3">cv. Jemalong A17</strain>
    </source>
</reference>
<evidence type="ECO:0000313" key="3">
    <source>
        <dbReference type="EnsemblPlants" id="AES74613"/>
    </source>
</evidence>
<dbReference type="EMBL" id="CM001222">
    <property type="protein sequence ID" value="AES74613.2"/>
    <property type="molecule type" value="Genomic_DNA"/>
</dbReference>
<protein>
    <submittedName>
        <fullName evidence="2">F-box/RNI superfamily protein</fullName>
    </submittedName>
</protein>
<name>G7KJX4_MEDTR</name>
<sequence length="381" mass="43727">MKSQSETDIQDGNNADRLSDLPNHLLLHIFEFMNIKCSIQTCVLSKRWKDLWKSLTNLTFHHSRDRSGTYNKFVSHILSGRDDSLPLHKLIYFPLTSKKKIRYFLQDSSNSSKTTLLEVMKYAASHNVEELTTYAGPWLIKNFELPHSIFHCHSLTSLKLDFGHPYSSGRSKIMFPKSLNLPALKTLHLSFLTFFTSENGCAEPFSTCKMLSTLVIIKFCLEEDAQSLCIFNSNISSLKVASDCTIMGDHSYEVVLCTPKLTSLTIMGCYSFLTPSTCDLNFLEEGNIHYRFCNKPLEELVMIGWLHLLANVKKMTLKFRALNRFPCFVRLKSLEVELESDSMIFDEIIRGKVREMVTNLLQKSLHARVDIIMKAGLTFRY</sequence>
<evidence type="ECO:0000313" key="4">
    <source>
        <dbReference type="Proteomes" id="UP000002051"/>
    </source>
</evidence>
<dbReference type="InterPro" id="IPR053781">
    <property type="entry name" value="F-box_AtFBL13-like"/>
</dbReference>
<dbReference type="SUPFAM" id="SSF52047">
    <property type="entry name" value="RNI-like"/>
    <property type="match status" value="1"/>
</dbReference>
<dbReference type="HOGENOM" id="CLU_010721_2_0_1"/>